<dbReference type="InterPro" id="IPR026444">
    <property type="entry name" value="Secre_tail"/>
</dbReference>
<dbReference type="SUPFAM" id="SSF49785">
    <property type="entry name" value="Galactose-binding domain-like"/>
    <property type="match status" value="1"/>
</dbReference>
<proteinExistence type="predicted"/>
<evidence type="ECO:0000313" key="4">
    <source>
        <dbReference type="Proteomes" id="UP000256779"/>
    </source>
</evidence>
<dbReference type="Gene3D" id="2.60.120.260">
    <property type="entry name" value="Galactose-binding domain-like"/>
    <property type="match status" value="1"/>
</dbReference>
<dbReference type="InterPro" id="IPR008979">
    <property type="entry name" value="Galactose-bd-like_sf"/>
</dbReference>
<dbReference type="EMBL" id="QREG01000006">
    <property type="protein sequence ID" value="REE00207.1"/>
    <property type="molecule type" value="Genomic_DNA"/>
</dbReference>
<dbReference type="InterPro" id="IPR005084">
    <property type="entry name" value="CBM6"/>
</dbReference>
<dbReference type="RefSeq" id="WP_115867724.1">
    <property type="nucleotide sequence ID" value="NZ_QREG01000006.1"/>
</dbReference>
<dbReference type="AlphaFoldDB" id="A0A3D9L6K6"/>
<accession>A0A3D9L6K6</accession>
<reference evidence="3 4" key="1">
    <citation type="submission" date="2018-07" db="EMBL/GenBank/DDBJ databases">
        <title>Genomic Encyclopedia of Type Strains, Phase IV (KMG-IV): sequencing the most valuable type-strain genomes for metagenomic binning, comparative biology and taxonomic classification.</title>
        <authorList>
            <person name="Goeker M."/>
        </authorList>
    </citation>
    <scope>NUCLEOTIDE SEQUENCE [LARGE SCALE GENOMIC DNA]</scope>
    <source>
        <strain evidence="3 4">DSM 4134</strain>
    </source>
</reference>
<dbReference type="Proteomes" id="UP000256779">
    <property type="component" value="Unassembled WGS sequence"/>
</dbReference>
<dbReference type="PROSITE" id="PS51175">
    <property type="entry name" value="CBM6"/>
    <property type="match status" value="1"/>
</dbReference>
<dbReference type="OrthoDB" id="9800955at2"/>
<dbReference type="InterPro" id="IPR006584">
    <property type="entry name" value="Cellulose-bd_IV"/>
</dbReference>
<dbReference type="Pfam" id="PF03422">
    <property type="entry name" value="CBM_6"/>
    <property type="match status" value="1"/>
</dbReference>
<protein>
    <submittedName>
        <fullName evidence="3">Putative secreted protein (Por secretion system target)</fullName>
    </submittedName>
</protein>
<evidence type="ECO:0000256" key="1">
    <source>
        <dbReference type="ARBA" id="ARBA00022729"/>
    </source>
</evidence>
<sequence>MKTKLLLLLTLAFSVCLDGNSRQYFNKNTDLLLANFDLKPDEDDVHAAAALASMLIHPDLAGVDYYAVAGAYGTQGGTFITTAVPGYYNNLFGPENQKWTNANANWSASVNRVRDKVKAVLDGGGKVFVQEAGQSDFTYDMLQAVINAGVSLSTVQSKVIVVQHSQWNEDKATQWKLNWVKNNTDYNKIADGNGNNATPQYNTGNTTWMNQAKSASNPNASARSFWTQADNICDNWNASWENPNIAGGGVDYSDCVENWWIFNIGTDADNISKFWNRYVVNTPSGGGAETVSCSSLPSSIQSSTSITVSVPYSANQSRDVVVEFWDNNWIASGKTTVSAGSGTASVTINLPSAPAAGSNYIFKVSIRPVGGNWTTNIDFCQKNNVTVTTGGSGQSPYGGSAWTIPGRVEAQDYDLGGEGVAYHDTDASNNGGAYRTDGVDIETTGDTNGAYNVGWMQPGEWLEYTVNVNTTQSYHFYARVASINGNGQFRILVDGSDVSGTLNVNNTGGWQSYYTITVPNVTMSSGQHVVRIEVISSGLNLNFWSAWKSPGARFDNTTITEAPTFEANAFPNPLPPNQLLNVDLTLTEKADLKMELVAMDGRVVFADQVSDLQQGQQLIKLDPRAQALKPGLYLLRVSAGEYNKQIRIKL</sequence>
<feature type="domain" description="CBM6" evidence="2">
    <location>
        <begin position="406"/>
        <end position="547"/>
    </location>
</feature>
<evidence type="ECO:0000313" key="3">
    <source>
        <dbReference type="EMBL" id="REE00207.1"/>
    </source>
</evidence>
<comment type="caution">
    <text evidence="3">The sequence shown here is derived from an EMBL/GenBank/DDBJ whole genome shotgun (WGS) entry which is preliminary data.</text>
</comment>
<dbReference type="NCBIfam" id="TIGR04183">
    <property type="entry name" value="Por_Secre_tail"/>
    <property type="match status" value="1"/>
</dbReference>
<dbReference type="CDD" id="cd04080">
    <property type="entry name" value="CBM6_cellulase-like"/>
    <property type="match status" value="1"/>
</dbReference>
<dbReference type="GO" id="GO:0030246">
    <property type="term" value="F:carbohydrate binding"/>
    <property type="evidence" value="ECO:0007669"/>
    <property type="project" value="InterPro"/>
</dbReference>
<gene>
    <name evidence="3" type="ORF">C7460_106146</name>
</gene>
<keyword evidence="1" id="KW-0732">Signal</keyword>
<name>A0A3D9L6K6_MARFU</name>
<evidence type="ECO:0000259" key="2">
    <source>
        <dbReference type="PROSITE" id="PS51175"/>
    </source>
</evidence>
<organism evidence="3 4">
    <name type="scientific">Marinoscillum furvescens DSM 4134</name>
    <dbReference type="NCBI Taxonomy" id="1122208"/>
    <lineage>
        <taxon>Bacteria</taxon>
        <taxon>Pseudomonadati</taxon>
        <taxon>Bacteroidota</taxon>
        <taxon>Cytophagia</taxon>
        <taxon>Cytophagales</taxon>
        <taxon>Reichenbachiellaceae</taxon>
        <taxon>Marinoscillum</taxon>
    </lineage>
</organism>
<keyword evidence="4" id="KW-1185">Reference proteome</keyword>
<dbReference type="SMART" id="SM00606">
    <property type="entry name" value="CBD_IV"/>
    <property type="match status" value="1"/>
</dbReference>